<keyword evidence="8" id="KW-1185">Reference proteome</keyword>
<accession>A0A1H5FAX1</accession>
<organism evidence="7 8">
    <name type="scientific">Ruania alba</name>
    <dbReference type="NCBI Taxonomy" id="648782"/>
    <lineage>
        <taxon>Bacteria</taxon>
        <taxon>Bacillati</taxon>
        <taxon>Actinomycetota</taxon>
        <taxon>Actinomycetes</taxon>
        <taxon>Micrococcales</taxon>
        <taxon>Ruaniaceae</taxon>
        <taxon>Ruania</taxon>
    </lineage>
</organism>
<evidence type="ECO:0000313" key="7">
    <source>
        <dbReference type="EMBL" id="SEE00473.1"/>
    </source>
</evidence>
<dbReference type="SUPFAM" id="SSF52833">
    <property type="entry name" value="Thioredoxin-like"/>
    <property type="match status" value="1"/>
</dbReference>
<dbReference type="EMBL" id="FNTX01000001">
    <property type="protein sequence ID" value="SEE00473.1"/>
    <property type="molecule type" value="Genomic_DNA"/>
</dbReference>
<feature type="active site" description="Cysteine sulfenic acid (-SOH) intermediate; for peroxidase activity" evidence="5">
    <location>
        <position position="51"/>
    </location>
</feature>
<evidence type="ECO:0000313" key="8">
    <source>
        <dbReference type="Proteomes" id="UP000199220"/>
    </source>
</evidence>
<dbReference type="InterPro" id="IPR000866">
    <property type="entry name" value="AhpC/TSA"/>
</dbReference>
<dbReference type="InterPro" id="IPR036249">
    <property type="entry name" value="Thioredoxin-like_sf"/>
</dbReference>
<dbReference type="InterPro" id="IPR050455">
    <property type="entry name" value="Tpx_Peroxidase_subfamily"/>
</dbReference>
<keyword evidence="1" id="KW-0575">Peroxidase</keyword>
<name>A0A1H5FAX1_9MICO</name>
<dbReference type="Pfam" id="PF00578">
    <property type="entry name" value="AhpC-TSA"/>
    <property type="match status" value="1"/>
</dbReference>
<dbReference type="STRING" id="648782.SAMN04488554_1283"/>
<proteinExistence type="predicted"/>
<protein>
    <submittedName>
        <fullName evidence="7">Peroxiredoxin</fullName>
    </submittedName>
</protein>
<dbReference type="InterPro" id="IPR013766">
    <property type="entry name" value="Thioredoxin_domain"/>
</dbReference>
<gene>
    <name evidence="7" type="ORF">SAMN04488554_1283</name>
</gene>
<dbReference type="GO" id="GO:0004601">
    <property type="term" value="F:peroxidase activity"/>
    <property type="evidence" value="ECO:0007669"/>
    <property type="project" value="UniProtKB-KW"/>
</dbReference>
<dbReference type="AlphaFoldDB" id="A0A1H5FAX1"/>
<dbReference type="PANTHER" id="PTHR43110">
    <property type="entry name" value="THIOL PEROXIDASE"/>
    <property type="match status" value="1"/>
</dbReference>
<reference evidence="8" key="1">
    <citation type="submission" date="2016-10" db="EMBL/GenBank/DDBJ databases">
        <authorList>
            <person name="Varghese N."/>
            <person name="Submissions S."/>
        </authorList>
    </citation>
    <scope>NUCLEOTIDE SEQUENCE [LARGE SCALE GENOMIC DNA]</scope>
    <source>
        <strain evidence="8">DSM 21368</strain>
    </source>
</reference>
<evidence type="ECO:0000256" key="1">
    <source>
        <dbReference type="ARBA" id="ARBA00022559"/>
    </source>
</evidence>
<feature type="domain" description="Thioredoxin" evidence="6">
    <location>
        <begin position="9"/>
        <end position="159"/>
    </location>
</feature>
<dbReference type="Gene3D" id="3.40.30.10">
    <property type="entry name" value="Glutaredoxin"/>
    <property type="match status" value="1"/>
</dbReference>
<evidence type="ECO:0000259" key="6">
    <source>
        <dbReference type="PROSITE" id="PS51352"/>
    </source>
</evidence>
<evidence type="ECO:0000256" key="4">
    <source>
        <dbReference type="ARBA" id="ARBA00023284"/>
    </source>
</evidence>
<sequence>MSEPAQARPAVGRTAPAFQARDTHGATVSLVELRGAPVLLVFIPFAFTRVCGNEVAALRDRHAELTAGGARVLVITCDSMMTLRAWAEAEDLPFDLLSDFWPHGAIARSYGAFGAGDGAPDRLSVLVDAEGVVRWTTSSPRGQARDVEEYLTAIRSLAGSGVSAPGVVR</sequence>
<keyword evidence="3" id="KW-0560">Oxidoreductase</keyword>
<dbReference type="PIRSF" id="PIRSF000239">
    <property type="entry name" value="AHPC"/>
    <property type="match status" value="1"/>
</dbReference>
<dbReference type="PANTHER" id="PTHR43110:SF1">
    <property type="entry name" value="THIOL PEROXIDASE"/>
    <property type="match status" value="1"/>
</dbReference>
<evidence type="ECO:0000256" key="5">
    <source>
        <dbReference type="PIRSR" id="PIRSR000239-1"/>
    </source>
</evidence>
<evidence type="ECO:0000256" key="2">
    <source>
        <dbReference type="ARBA" id="ARBA00022862"/>
    </source>
</evidence>
<dbReference type="InterPro" id="IPR024706">
    <property type="entry name" value="Peroxiredoxin_AhpC-typ"/>
</dbReference>
<dbReference type="OrthoDB" id="9812811at2"/>
<dbReference type="Proteomes" id="UP000199220">
    <property type="component" value="Unassembled WGS sequence"/>
</dbReference>
<keyword evidence="2" id="KW-0049">Antioxidant</keyword>
<evidence type="ECO:0000256" key="3">
    <source>
        <dbReference type="ARBA" id="ARBA00023002"/>
    </source>
</evidence>
<dbReference type="RefSeq" id="WP_089772177.1">
    <property type="nucleotide sequence ID" value="NZ_FNTX01000001.1"/>
</dbReference>
<keyword evidence="4" id="KW-0676">Redox-active center</keyword>
<dbReference type="PROSITE" id="PS51352">
    <property type="entry name" value="THIOREDOXIN_2"/>
    <property type="match status" value="1"/>
</dbReference>